<sequence length="321" mass="35385">MKTLQPYFKGHGNVLGTLIILALILHSCRPDKKAKIEEKLDAKKDGIIHITTTAMDFTSPDTIPSGWNTFAYQNKSSETHFFLFDKYPNGKTIQDTKNEVFPPFDKGMDLINEGKTEAGYAEFNKLPAWFFEVVYSGGSGLVSPNMNSTTTVNLEPGYYIMECYVKMPNGKFHVSMGMAKPIIVSNKKSEVSPPKATTNITISSTEGINYNGSIAKGPQVFSVEFKDQITHENFVGHDVNLVKLADTTKLEILENWMNWTDPKGLITPAPEGVTFLGGVNDSPAGSVGYFKVDLEPGIYALVSEVPNTIEKGMLKTFTVSE</sequence>
<name>A0A1X7LBU7_9FLAO</name>
<dbReference type="OrthoDB" id="1437689at2"/>
<reference evidence="2" key="1">
    <citation type="submission" date="2017-04" db="EMBL/GenBank/DDBJ databases">
        <authorList>
            <person name="Varghese N."/>
            <person name="Submissions S."/>
        </authorList>
    </citation>
    <scope>NUCLEOTIDE SEQUENCE [LARGE SCALE GENOMIC DNA]</scope>
    <source>
        <strain evidence="2">DSM 19835</strain>
    </source>
</reference>
<accession>A0A1X7LBU7</accession>
<evidence type="ECO:0000313" key="1">
    <source>
        <dbReference type="EMBL" id="SMG50649.1"/>
    </source>
</evidence>
<dbReference type="STRING" id="188872.SAMN03080602_04013"/>
<dbReference type="SUPFAM" id="SSF49503">
    <property type="entry name" value="Cupredoxins"/>
    <property type="match status" value="1"/>
</dbReference>
<dbReference type="AlphaFoldDB" id="A0A1X7LBU7"/>
<dbReference type="InterPro" id="IPR008972">
    <property type="entry name" value="Cupredoxin"/>
</dbReference>
<dbReference type="EMBL" id="FXAO01000011">
    <property type="protein sequence ID" value="SMG50649.1"/>
    <property type="molecule type" value="Genomic_DNA"/>
</dbReference>
<keyword evidence="2" id="KW-1185">Reference proteome</keyword>
<gene>
    <name evidence="1" type="ORF">SAMN03080602_04013</name>
</gene>
<proteinExistence type="predicted"/>
<evidence type="ECO:0000313" key="2">
    <source>
        <dbReference type="Proteomes" id="UP000193420"/>
    </source>
</evidence>
<organism evidence="1 2">
    <name type="scientific">Arenibacter troitsensis</name>
    <dbReference type="NCBI Taxonomy" id="188872"/>
    <lineage>
        <taxon>Bacteria</taxon>
        <taxon>Pseudomonadati</taxon>
        <taxon>Bacteroidota</taxon>
        <taxon>Flavobacteriia</taxon>
        <taxon>Flavobacteriales</taxon>
        <taxon>Flavobacteriaceae</taxon>
        <taxon>Arenibacter</taxon>
    </lineage>
</organism>
<dbReference type="RefSeq" id="WP_085500684.1">
    <property type="nucleotide sequence ID" value="NZ_FXAO01000011.1"/>
</dbReference>
<protein>
    <submittedName>
        <fullName evidence="1">Uncharacterized protein</fullName>
    </submittedName>
</protein>
<dbReference type="Proteomes" id="UP000193420">
    <property type="component" value="Unassembled WGS sequence"/>
</dbReference>